<evidence type="ECO:0000259" key="2">
    <source>
        <dbReference type="Pfam" id="PF04536"/>
    </source>
</evidence>
<feature type="transmembrane region" description="Helical" evidence="1">
    <location>
        <begin position="219"/>
        <end position="241"/>
    </location>
</feature>
<gene>
    <name evidence="3" type="ORF">HNQ70_002215</name>
</gene>
<evidence type="ECO:0000256" key="1">
    <source>
        <dbReference type="SAM" id="Phobius"/>
    </source>
</evidence>
<evidence type="ECO:0000313" key="3">
    <source>
        <dbReference type="EMBL" id="MBB5272201.1"/>
    </source>
</evidence>
<dbReference type="Pfam" id="PF04536">
    <property type="entry name" value="TPM_phosphatase"/>
    <property type="match status" value="1"/>
</dbReference>
<name>A0A7W8M8N6_9BURK</name>
<dbReference type="PANTHER" id="PTHR30373">
    <property type="entry name" value="UPF0603 PROTEIN YGCG"/>
    <property type="match status" value="1"/>
</dbReference>
<keyword evidence="4" id="KW-1185">Reference proteome</keyword>
<evidence type="ECO:0000313" key="4">
    <source>
        <dbReference type="Proteomes" id="UP000532440"/>
    </source>
</evidence>
<comment type="caution">
    <text evidence="3">The sequence shown here is derived from an EMBL/GenBank/DDBJ whole genome shotgun (WGS) entry which is preliminary data.</text>
</comment>
<dbReference type="Gene3D" id="3.10.310.50">
    <property type="match status" value="1"/>
</dbReference>
<feature type="domain" description="TPM" evidence="2">
    <location>
        <begin position="68"/>
        <end position="196"/>
    </location>
</feature>
<accession>A0A7W8M8N6</accession>
<sequence>MTRSGTVAFAHVRARVPAANLAAAQAGRLGGLARRWILSLLPLLALLLLHATAGAQPLQAVPQLSARVTDLTGTLDEGQRRDLEARLAAIEQRKGAQVVVLMVRSTQPETIEDYSIRVAEAWKIGRGRVDGKQVDDGVILLVAKDDRKVRIEVGYGLEGAIPDAYARRIIAEAITPRFAQGDFNGGLQAAVQSLGRLIDGEDLPAPARGAPQSAGEGDWLSGLLVVFVGGMIATAVLGRLLGSMAGGAGAGVFAALKGAPLLMAGGVGFVVFLLFLVFAASGTGGMRPGRRAGPRGGPVIWTGGGGWGGGGRGGGGGFGGGGGGFGGGGASGGW</sequence>
<dbReference type="AlphaFoldDB" id="A0A7W8M8N6"/>
<organism evidence="3 4">
    <name type="scientific">Quisquiliibacterium transsilvanicum</name>
    <dbReference type="NCBI Taxonomy" id="1549638"/>
    <lineage>
        <taxon>Bacteria</taxon>
        <taxon>Pseudomonadati</taxon>
        <taxon>Pseudomonadota</taxon>
        <taxon>Betaproteobacteria</taxon>
        <taxon>Burkholderiales</taxon>
        <taxon>Burkholderiaceae</taxon>
        <taxon>Quisquiliibacterium</taxon>
    </lineage>
</organism>
<proteinExistence type="predicted"/>
<dbReference type="Proteomes" id="UP000532440">
    <property type="component" value="Unassembled WGS sequence"/>
</dbReference>
<dbReference type="PANTHER" id="PTHR30373:SF2">
    <property type="entry name" value="UPF0603 PROTEIN YGCG"/>
    <property type="match status" value="1"/>
</dbReference>
<reference evidence="3 4" key="1">
    <citation type="submission" date="2020-08" db="EMBL/GenBank/DDBJ databases">
        <title>Genomic Encyclopedia of Type Strains, Phase IV (KMG-IV): sequencing the most valuable type-strain genomes for metagenomic binning, comparative biology and taxonomic classification.</title>
        <authorList>
            <person name="Goeker M."/>
        </authorList>
    </citation>
    <scope>NUCLEOTIDE SEQUENCE [LARGE SCALE GENOMIC DNA]</scope>
    <source>
        <strain evidence="3 4">DSM 29781</strain>
    </source>
</reference>
<dbReference type="InterPro" id="IPR007621">
    <property type="entry name" value="TPM_dom"/>
</dbReference>
<feature type="transmembrane region" description="Helical" evidence="1">
    <location>
        <begin position="261"/>
        <end position="281"/>
    </location>
</feature>
<dbReference type="EMBL" id="JACHGB010000004">
    <property type="protein sequence ID" value="MBB5272201.1"/>
    <property type="molecule type" value="Genomic_DNA"/>
</dbReference>
<keyword evidence="1" id="KW-0472">Membrane</keyword>
<keyword evidence="1" id="KW-0812">Transmembrane</keyword>
<dbReference type="RefSeq" id="WP_343060739.1">
    <property type="nucleotide sequence ID" value="NZ_BAABEW010000002.1"/>
</dbReference>
<keyword evidence="1" id="KW-1133">Transmembrane helix</keyword>
<protein>
    <recommendedName>
        <fullName evidence="2">TPM domain-containing protein</fullName>
    </recommendedName>
</protein>